<dbReference type="EMBL" id="BAAAGS010000004">
    <property type="protein sequence ID" value="GAA0513349.1"/>
    <property type="molecule type" value="Genomic_DNA"/>
</dbReference>
<dbReference type="Gene3D" id="3.90.1140.10">
    <property type="entry name" value="Cyclic phosphodiesterase"/>
    <property type="match status" value="1"/>
</dbReference>
<keyword evidence="2" id="KW-1185">Reference proteome</keyword>
<evidence type="ECO:0000313" key="2">
    <source>
        <dbReference type="Proteomes" id="UP001500729"/>
    </source>
</evidence>
<reference evidence="1 2" key="1">
    <citation type="journal article" date="2019" name="Int. J. Syst. Evol. Microbiol.">
        <title>The Global Catalogue of Microorganisms (GCM) 10K type strain sequencing project: providing services to taxonomists for standard genome sequencing and annotation.</title>
        <authorList>
            <consortium name="The Broad Institute Genomics Platform"/>
            <consortium name="The Broad Institute Genome Sequencing Center for Infectious Disease"/>
            <person name="Wu L."/>
            <person name="Ma J."/>
        </authorList>
    </citation>
    <scope>NUCLEOTIDE SEQUENCE [LARGE SCALE GENOMIC DNA]</scope>
    <source>
        <strain evidence="1 2">JCM 10303</strain>
    </source>
</reference>
<comment type="caution">
    <text evidence="1">The sequence shown here is derived from an EMBL/GenBank/DDBJ whole genome shotgun (WGS) entry which is preliminary data.</text>
</comment>
<dbReference type="InterPro" id="IPR009097">
    <property type="entry name" value="Cyclic_Pdiesterase"/>
</dbReference>
<dbReference type="SUPFAM" id="SSF55144">
    <property type="entry name" value="LigT-like"/>
    <property type="match status" value="1"/>
</dbReference>
<dbReference type="Proteomes" id="UP001500729">
    <property type="component" value="Unassembled WGS sequence"/>
</dbReference>
<dbReference type="Pfam" id="PF13563">
    <property type="entry name" value="2_5_RNA_ligase2"/>
    <property type="match status" value="1"/>
</dbReference>
<sequence length="197" mass="21523">MRLFTALRPSEEAVRHLSAALDSLPEDRLADATEGLRKFRFIPSARWHLTLCFHGDDADPGRLGARLERKVAAVRERHPGPPRLRLAAGGSFRGVLWVGTEPEDASDEATIRALVRAAGADPHDYQGHMTVARWAAGRPRGGRLRGLLDGYAGPWWELGEVTLVRSDQGEGGPVYTPVRRVALTRRTPGRPGSNPSA</sequence>
<protein>
    <submittedName>
        <fullName evidence="1">RNA 2',3'-cyclic phosphodiesterase</fullName>
    </submittedName>
</protein>
<evidence type="ECO:0000313" key="1">
    <source>
        <dbReference type="EMBL" id="GAA0513349.1"/>
    </source>
</evidence>
<proteinExistence type="predicted"/>
<accession>A0ABN1C7D9</accession>
<name>A0ABN1C7D9_SACER</name>
<organism evidence="1 2">
    <name type="scientific">Saccharopolyspora erythraea</name>
    <name type="common">Streptomyces erythraeus</name>
    <dbReference type="NCBI Taxonomy" id="1836"/>
    <lineage>
        <taxon>Bacteria</taxon>
        <taxon>Bacillati</taxon>
        <taxon>Actinomycetota</taxon>
        <taxon>Actinomycetes</taxon>
        <taxon>Pseudonocardiales</taxon>
        <taxon>Pseudonocardiaceae</taxon>
        <taxon>Saccharopolyspora</taxon>
    </lineage>
</organism>
<dbReference type="RefSeq" id="WP_009950448.1">
    <property type="nucleotide sequence ID" value="NZ_BAAAGS010000004.1"/>
</dbReference>
<gene>
    <name evidence="1" type="primary">thpR</name>
    <name evidence="1" type="ORF">GCM10009533_10330</name>
</gene>